<keyword evidence="1" id="KW-1133">Transmembrane helix</keyword>
<keyword evidence="3" id="KW-1185">Reference proteome</keyword>
<evidence type="ECO:0000256" key="1">
    <source>
        <dbReference type="SAM" id="Phobius"/>
    </source>
</evidence>
<organism evidence="2 3">
    <name type="scientific">Prevotella denticola CRIS 18C-A</name>
    <dbReference type="NCBI Taxonomy" id="944557"/>
    <lineage>
        <taxon>Bacteria</taxon>
        <taxon>Pseudomonadati</taxon>
        <taxon>Bacteroidota</taxon>
        <taxon>Bacteroidia</taxon>
        <taxon>Bacteroidales</taxon>
        <taxon>Prevotellaceae</taxon>
        <taxon>Prevotella</taxon>
    </lineage>
</organism>
<keyword evidence="1" id="KW-0812">Transmembrane</keyword>
<evidence type="ECO:0000313" key="2">
    <source>
        <dbReference type="EMBL" id="EGC85510.1"/>
    </source>
</evidence>
<protein>
    <submittedName>
        <fullName evidence="2">Conserved domain protein</fullName>
    </submittedName>
</protein>
<sequence length="61" mass="7263">MKISGRPSGRPKRYGLSAGEIVCTWLFTLFFLDVAWTSFLRMERCELLWGEMNYMVRIERL</sequence>
<gene>
    <name evidence="2" type="ORF">HMPREF9303_0888</name>
</gene>
<dbReference type="Proteomes" id="UP000003155">
    <property type="component" value="Unassembled WGS sequence"/>
</dbReference>
<name>F0H9E0_9BACT</name>
<reference evidence="2 3" key="1">
    <citation type="submission" date="2011-02" db="EMBL/GenBank/DDBJ databases">
        <authorList>
            <person name="Durkin A.S."/>
            <person name="Madupu R."/>
            <person name="Torralba M."/>
            <person name="Gillis M."/>
            <person name="Methe B."/>
            <person name="Sutton G."/>
            <person name="Nelson K.E."/>
        </authorList>
    </citation>
    <scope>NUCLEOTIDE SEQUENCE [LARGE SCALE GENOMIC DNA]</scope>
    <source>
        <strain evidence="2 3">CRIS 18C-A</strain>
    </source>
</reference>
<keyword evidence="1" id="KW-0472">Membrane</keyword>
<evidence type="ECO:0000313" key="3">
    <source>
        <dbReference type="Proteomes" id="UP000003155"/>
    </source>
</evidence>
<proteinExistence type="predicted"/>
<comment type="caution">
    <text evidence="2">The sequence shown here is derived from an EMBL/GenBank/DDBJ whole genome shotgun (WGS) entry which is preliminary data.</text>
</comment>
<accession>F0H9E0</accession>
<dbReference type="AlphaFoldDB" id="F0H9E0"/>
<feature type="transmembrane region" description="Helical" evidence="1">
    <location>
        <begin position="21"/>
        <end position="39"/>
    </location>
</feature>
<dbReference type="EMBL" id="AEXO01000098">
    <property type="protein sequence ID" value="EGC85510.1"/>
    <property type="molecule type" value="Genomic_DNA"/>
</dbReference>